<keyword evidence="1" id="KW-1133">Transmembrane helix</keyword>
<dbReference type="EMBL" id="JACRTG010000016">
    <property type="protein sequence ID" value="MBC8587883.1"/>
    <property type="molecule type" value="Genomic_DNA"/>
</dbReference>
<keyword evidence="1" id="KW-0812">Transmembrane</keyword>
<dbReference type="Proteomes" id="UP000601171">
    <property type="component" value="Unassembled WGS sequence"/>
</dbReference>
<feature type="transmembrane region" description="Helical" evidence="1">
    <location>
        <begin position="158"/>
        <end position="174"/>
    </location>
</feature>
<evidence type="ECO:0000313" key="2">
    <source>
        <dbReference type="EMBL" id="MBC8587883.1"/>
    </source>
</evidence>
<feature type="transmembrane region" description="Helical" evidence="1">
    <location>
        <begin position="60"/>
        <end position="80"/>
    </location>
</feature>
<keyword evidence="3" id="KW-1185">Reference proteome</keyword>
<feature type="transmembrane region" description="Helical" evidence="1">
    <location>
        <begin position="30"/>
        <end position="48"/>
    </location>
</feature>
<keyword evidence="1" id="KW-0472">Membrane</keyword>
<sequence>MFIEPAIISILLVILRKGSLKKLKDVNIKGWYILFISAGVQVLISLSVKYNILEDFVFKNFKYLIILSYLFMIITILLNIEKKYMKLFLIGILLNLIVITANNGKMPVSINGFKGIRDETILPYREFDIKHMGINKNTKFKYLADIILIPKPYPLPKIISIGDIFLMSGIFMFFQEETFNKENEYPKFQRS</sequence>
<dbReference type="AlphaFoldDB" id="A0A926EQI8"/>
<dbReference type="RefSeq" id="WP_262429330.1">
    <property type="nucleotide sequence ID" value="NZ_JACRTG010000016.1"/>
</dbReference>
<evidence type="ECO:0000313" key="3">
    <source>
        <dbReference type="Proteomes" id="UP000601171"/>
    </source>
</evidence>
<evidence type="ECO:0000256" key="1">
    <source>
        <dbReference type="SAM" id="Phobius"/>
    </source>
</evidence>
<dbReference type="Pfam" id="PF17248">
    <property type="entry name" value="DUF5317"/>
    <property type="match status" value="1"/>
</dbReference>
<dbReference type="InterPro" id="IPR035168">
    <property type="entry name" value="DUF5317"/>
</dbReference>
<gene>
    <name evidence="2" type="ORF">H8707_06495</name>
</gene>
<reference evidence="2" key="1">
    <citation type="submission" date="2020-08" db="EMBL/GenBank/DDBJ databases">
        <title>Genome public.</title>
        <authorList>
            <person name="Liu C."/>
            <person name="Sun Q."/>
        </authorList>
    </citation>
    <scope>NUCLEOTIDE SEQUENCE</scope>
    <source>
        <strain evidence="2">BX21</strain>
    </source>
</reference>
<protein>
    <submittedName>
        <fullName evidence="2">DUF5317 domain-containing protein</fullName>
    </submittedName>
</protein>
<feature type="transmembrane region" description="Helical" evidence="1">
    <location>
        <begin position="87"/>
        <end position="104"/>
    </location>
</feature>
<name>A0A926EQI8_9FIRM</name>
<accession>A0A926EQI8</accession>
<comment type="caution">
    <text evidence="2">The sequence shown here is derived from an EMBL/GenBank/DDBJ whole genome shotgun (WGS) entry which is preliminary data.</text>
</comment>
<organism evidence="2 3">
    <name type="scientific">Paratissierella segnis</name>
    <dbReference type="NCBI Taxonomy" id="2763679"/>
    <lineage>
        <taxon>Bacteria</taxon>
        <taxon>Bacillati</taxon>
        <taxon>Bacillota</taxon>
        <taxon>Tissierellia</taxon>
        <taxon>Tissierellales</taxon>
        <taxon>Tissierellaceae</taxon>
        <taxon>Paratissierella</taxon>
    </lineage>
</organism>
<proteinExistence type="predicted"/>